<dbReference type="Gene3D" id="2.60.40.10">
    <property type="entry name" value="Immunoglobulins"/>
    <property type="match status" value="3"/>
</dbReference>
<dbReference type="WBParaSite" id="nRc.2.0.1.t02199-RA">
    <property type="protein sequence ID" value="nRc.2.0.1.t02199-RA"/>
    <property type="gene ID" value="nRc.2.0.1.g02199"/>
</dbReference>
<feature type="domain" description="Ig-like" evidence="5">
    <location>
        <begin position="227"/>
        <end position="321"/>
    </location>
</feature>
<evidence type="ECO:0000256" key="2">
    <source>
        <dbReference type="ARBA" id="ARBA00023157"/>
    </source>
</evidence>
<dbReference type="InterPro" id="IPR050958">
    <property type="entry name" value="Cell_Adh-Cytoskel_Orgn"/>
</dbReference>
<dbReference type="GO" id="GO:0005886">
    <property type="term" value="C:plasma membrane"/>
    <property type="evidence" value="ECO:0007669"/>
    <property type="project" value="TreeGrafter"/>
</dbReference>
<dbReference type="Proteomes" id="UP000887565">
    <property type="component" value="Unplaced"/>
</dbReference>
<reference evidence="7" key="1">
    <citation type="submission" date="2022-11" db="UniProtKB">
        <authorList>
            <consortium name="WormBaseParasite"/>
        </authorList>
    </citation>
    <scope>IDENTIFICATION</scope>
</reference>
<dbReference type="Pfam" id="PF13927">
    <property type="entry name" value="Ig_3"/>
    <property type="match status" value="2"/>
</dbReference>
<dbReference type="CDD" id="cd00096">
    <property type="entry name" value="Ig"/>
    <property type="match status" value="3"/>
</dbReference>
<evidence type="ECO:0000313" key="6">
    <source>
        <dbReference type="Proteomes" id="UP000887565"/>
    </source>
</evidence>
<evidence type="ECO:0000259" key="5">
    <source>
        <dbReference type="PROSITE" id="PS50835"/>
    </source>
</evidence>
<name>A0A915HKK4_ROMCU</name>
<dbReference type="SMART" id="SM00409">
    <property type="entry name" value="IG"/>
    <property type="match status" value="4"/>
</dbReference>
<keyword evidence="4" id="KW-0812">Transmembrane</keyword>
<evidence type="ECO:0000313" key="7">
    <source>
        <dbReference type="WBParaSite" id="nRc.2.0.1.t02199-RA"/>
    </source>
</evidence>
<dbReference type="InterPro" id="IPR003598">
    <property type="entry name" value="Ig_sub2"/>
</dbReference>
<keyword evidence="4" id="KW-0472">Membrane</keyword>
<dbReference type="PANTHER" id="PTHR45080:SF8">
    <property type="entry name" value="IG-LIKE DOMAIN-CONTAINING PROTEIN"/>
    <property type="match status" value="1"/>
</dbReference>
<keyword evidence="2" id="KW-1015">Disulfide bond</keyword>
<dbReference type="SUPFAM" id="SSF48726">
    <property type="entry name" value="Immunoglobulin"/>
    <property type="match status" value="4"/>
</dbReference>
<keyword evidence="1" id="KW-0732">Signal</keyword>
<dbReference type="InterPro" id="IPR013098">
    <property type="entry name" value="Ig_I-set"/>
</dbReference>
<dbReference type="InterPro" id="IPR013783">
    <property type="entry name" value="Ig-like_fold"/>
</dbReference>
<dbReference type="PANTHER" id="PTHR45080">
    <property type="entry name" value="CONTACTIN 5"/>
    <property type="match status" value="1"/>
</dbReference>
<proteinExistence type="predicted"/>
<organism evidence="6 7">
    <name type="scientific">Romanomermis culicivorax</name>
    <name type="common">Nematode worm</name>
    <dbReference type="NCBI Taxonomy" id="13658"/>
    <lineage>
        <taxon>Eukaryota</taxon>
        <taxon>Metazoa</taxon>
        <taxon>Ecdysozoa</taxon>
        <taxon>Nematoda</taxon>
        <taxon>Enoplea</taxon>
        <taxon>Dorylaimia</taxon>
        <taxon>Mermithida</taxon>
        <taxon>Mermithoidea</taxon>
        <taxon>Mermithidae</taxon>
        <taxon>Romanomermis</taxon>
    </lineage>
</organism>
<keyword evidence="4" id="KW-1133">Transmembrane helix</keyword>
<dbReference type="InterPro" id="IPR007110">
    <property type="entry name" value="Ig-like_dom"/>
</dbReference>
<evidence type="ECO:0000256" key="4">
    <source>
        <dbReference type="SAM" id="Phobius"/>
    </source>
</evidence>
<feature type="domain" description="Ig-like" evidence="5">
    <location>
        <begin position="28"/>
        <end position="123"/>
    </location>
</feature>
<dbReference type="InterPro" id="IPR036179">
    <property type="entry name" value="Ig-like_dom_sf"/>
</dbReference>
<sequence length="440" mass="50778">MLPIISWFFIIPTYAAFIFNLCFFVTFPVARTNDSKFIKFDDSINNPLFVNVNENSQVTFSCGRISGGQRPLDVTWMKDGYKISSQMNYTGDELIFTIFKADRKDAGLYRCLLKNKYDMRDFTYDSDTSSKVRTDKSYVILSPPRLDVESMEALMFTWFYEDQIIRPKIDRFISYDGKLVLMNIVGSDSGKYHVLVHHKRLNTSLRSRDINLEVEINHGTGDAPLRPNIILEPADIKHVRFAELNSNDSDKLILECVVACRNNRYLRINWYHNESLIPQSKSRKYKLEDFNRRLIVWNSSQQSDSGVYSCQATLEGFPSLTDKKEAWVEIYDIPQVRILTDSESNIVHIESRSRLELPCLLFGPAKSTIKWYFNGQDVESSPFLCCDDLSLFDVTNSNSLIIKRMTDKTAGTYQCEAIFVDHISPIATIYLKEEGAFNSF</sequence>
<dbReference type="Pfam" id="PF07679">
    <property type="entry name" value="I-set"/>
    <property type="match status" value="1"/>
</dbReference>
<feature type="transmembrane region" description="Helical" evidence="4">
    <location>
        <begin position="6"/>
        <end position="30"/>
    </location>
</feature>
<protein>
    <submittedName>
        <fullName evidence="7">Ig-like domain-containing protein</fullName>
    </submittedName>
</protein>
<dbReference type="PROSITE" id="PS50835">
    <property type="entry name" value="IG_LIKE"/>
    <property type="match status" value="3"/>
</dbReference>
<evidence type="ECO:0000256" key="3">
    <source>
        <dbReference type="ARBA" id="ARBA00023319"/>
    </source>
</evidence>
<feature type="domain" description="Ig-like" evidence="5">
    <location>
        <begin position="334"/>
        <end position="417"/>
    </location>
</feature>
<dbReference type="AlphaFoldDB" id="A0A915HKK4"/>
<keyword evidence="3" id="KW-0393">Immunoglobulin domain</keyword>
<dbReference type="InterPro" id="IPR003599">
    <property type="entry name" value="Ig_sub"/>
</dbReference>
<evidence type="ECO:0000256" key="1">
    <source>
        <dbReference type="ARBA" id="ARBA00022729"/>
    </source>
</evidence>
<accession>A0A915HKK4</accession>
<dbReference type="GO" id="GO:0007156">
    <property type="term" value="P:homophilic cell adhesion via plasma membrane adhesion molecules"/>
    <property type="evidence" value="ECO:0007669"/>
    <property type="project" value="TreeGrafter"/>
</dbReference>
<dbReference type="SMART" id="SM00408">
    <property type="entry name" value="IGc2"/>
    <property type="match status" value="3"/>
</dbReference>
<keyword evidence="6" id="KW-1185">Reference proteome</keyword>